<dbReference type="OrthoDB" id="6206554at2"/>
<evidence type="ECO:0000313" key="8">
    <source>
        <dbReference type="EMBL" id="RAM02781.1"/>
    </source>
</evidence>
<feature type="domain" description="VWFA" evidence="6">
    <location>
        <begin position="100"/>
        <end position="297"/>
    </location>
</feature>
<dbReference type="AlphaFoldDB" id="A0A328FDQ0"/>
<proteinExistence type="predicted"/>
<reference evidence="8 9" key="1">
    <citation type="submission" date="2018-06" db="EMBL/GenBank/DDBJ databases">
        <title>Complete Genome Sequence of Desulfobacter hydrogenophilus (DSM3380).</title>
        <authorList>
            <person name="Marietou A."/>
            <person name="Schreiber L."/>
            <person name="Marshall I."/>
            <person name="Jorgensen B."/>
        </authorList>
    </citation>
    <scope>NUCLEOTIDE SEQUENCE [LARGE SCALE GENOMIC DNA]</scope>
    <source>
        <strain evidence="8 9">DSM 3380</strain>
    </source>
</reference>
<feature type="transmembrane region" description="Helical" evidence="5">
    <location>
        <begin position="316"/>
        <end position="337"/>
    </location>
</feature>
<dbReference type="Pfam" id="PF00092">
    <property type="entry name" value="VWA"/>
    <property type="match status" value="1"/>
</dbReference>
<dbReference type="RefSeq" id="WP_111955094.1">
    <property type="nucleotide sequence ID" value="NZ_CP036313.1"/>
</dbReference>
<name>A0A328FDQ0_9BACT</name>
<dbReference type="InterPro" id="IPR050768">
    <property type="entry name" value="UPF0353/GerABKA_families"/>
</dbReference>
<keyword evidence="1" id="KW-1003">Cell membrane</keyword>
<evidence type="ECO:0000313" key="7">
    <source>
        <dbReference type="EMBL" id="QBH14972.1"/>
    </source>
</evidence>
<evidence type="ECO:0000259" key="6">
    <source>
        <dbReference type="PROSITE" id="PS50234"/>
    </source>
</evidence>
<protein>
    <submittedName>
        <fullName evidence="8">Magnesium chelatase</fullName>
    </submittedName>
    <submittedName>
        <fullName evidence="7">VWA domain-containing protein</fullName>
    </submittedName>
</protein>
<dbReference type="EMBL" id="CP036313">
    <property type="protein sequence ID" value="QBH14972.1"/>
    <property type="molecule type" value="Genomic_DNA"/>
</dbReference>
<dbReference type="Gene3D" id="3.40.50.410">
    <property type="entry name" value="von Willebrand factor, type A domain"/>
    <property type="match status" value="1"/>
</dbReference>
<evidence type="ECO:0000256" key="5">
    <source>
        <dbReference type="SAM" id="Phobius"/>
    </source>
</evidence>
<keyword evidence="4 5" id="KW-0472">Membrane</keyword>
<keyword evidence="10" id="KW-1185">Reference proteome</keyword>
<dbReference type="PANTHER" id="PTHR22550">
    <property type="entry name" value="SPORE GERMINATION PROTEIN"/>
    <property type="match status" value="1"/>
</dbReference>
<dbReference type="SUPFAM" id="SSF53300">
    <property type="entry name" value="vWA-like"/>
    <property type="match status" value="1"/>
</dbReference>
<keyword evidence="2 5" id="KW-0812">Transmembrane</keyword>
<reference evidence="7 10" key="2">
    <citation type="submission" date="2019-02" db="EMBL/GenBank/DDBJ databases">
        <title>Complete genome sequence of Desulfobacter hydrogenophilus AcRS1.</title>
        <authorList>
            <person name="Marietou A."/>
            <person name="Lund M.B."/>
            <person name="Marshall I.P.G."/>
            <person name="Schreiber L."/>
            <person name="Jorgensen B."/>
        </authorList>
    </citation>
    <scope>NUCLEOTIDE SEQUENCE [LARGE SCALE GENOMIC DNA]</scope>
    <source>
        <strain evidence="7 10">AcRS1</strain>
    </source>
</reference>
<dbReference type="InterPro" id="IPR002035">
    <property type="entry name" value="VWF_A"/>
</dbReference>
<sequence length="343" mass="38137">MFRFASPWFLLLLILPWIWLLIHTAKNTRRFSFKWIPKSSDHSLRVSSLTGTSRVPFSFAVLAARFMPLVKVLGLSLMIIALARPQAGERKINVETEGVNIVLALDLSGSMKALDFKHDGKIVTRLDAVKGVVSDFIMKREGDRIGLVVFGTHAFTQVPLTRDYNTIAFMLDHLKIGAAGPSTAIGDALGISLKRLEDIPAKSNIIILLTDGKSNAGELSWQEAAKISAQRKIKIHTIGVGSRGKVPFLVDGLFGKQYVYRQVDMDWDALDSIAKQTGGTFFKAKDTDSLASIYKMIDSMEKTKVKVDKWVDYKELYTLFLIPGLLLYLSCLCLGSTRLLELP</sequence>
<dbReference type="InterPro" id="IPR036465">
    <property type="entry name" value="vWFA_dom_sf"/>
</dbReference>
<evidence type="ECO:0000256" key="2">
    <source>
        <dbReference type="ARBA" id="ARBA00022692"/>
    </source>
</evidence>
<dbReference type="PROSITE" id="PS50234">
    <property type="entry name" value="VWFA"/>
    <property type="match status" value="1"/>
</dbReference>
<dbReference type="Proteomes" id="UP000293902">
    <property type="component" value="Chromosome"/>
</dbReference>
<evidence type="ECO:0000256" key="1">
    <source>
        <dbReference type="ARBA" id="ARBA00022475"/>
    </source>
</evidence>
<gene>
    <name evidence="8" type="ORF">DO021_07015</name>
    <name evidence="7" type="ORF">EYB58_19845</name>
</gene>
<evidence type="ECO:0000313" key="9">
    <source>
        <dbReference type="Proteomes" id="UP000248798"/>
    </source>
</evidence>
<evidence type="ECO:0000313" key="10">
    <source>
        <dbReference type="Proteomes" id="UP000293902"/>
    </source>
</evidence>
<keyword evidence="3 5" id="KW-1133">Transmembrane helix</keyword>
<dbReference type="SMART" id="SM00327">
    <property type="entry name" value="VWA"/>
    <property type="match status" value="1"/>
</dbReference>
<evidence type="ECO:0000256" key="4">
    <source>
        <dbReference type="ARBA" id="ARBA00023136"/>
    </source>
</evidence>
<organism evidence="8 9">
    <name type="scientific">Desulfobacter hydrogenophilus</name>
    <dbReference type="NCBI Taxonomy" id="2291"/>
    <lineage>
        <taxon>Bacteria</taxon>
        <taxon>Pseudomonadati</taxon>
        <taxon>Thermodesulfobacteriota</taxon>
        <taxon>Desulfobacteria</taxon>
        <taxon>Desulfobacterales</taxon>
        <taxon>Desulfobacteraceae</taxon>
        <taxon>Desulfobacter</taxon>
    </lineage>
</organism>
<dbReference type="EMBL" id="QLNI01000011">
    <property type="protein sequence ID" value="RAM02781.1"/>
    <property type="molecule type" value="Genomic_DNA"/>
</dbReference>
<accession>A0A328FDQ0</accession>
<dbReference type="Proteomes" id="UP000248798">
    <property type="component" value="Unassembled WGS sequence"/>
</dbReference>
<feature type="transmembrane region" description="Helical" evidence="5">
    <location>
        <begin position="57"/>
        <end position="83"/>
    </location>
</feature>
<dbReference type="PANTHER" id="PTHR22550:SF5">
    <property type="entry name" value="LEUCINE ZIPPER PROTEIN 4"/>
    <property type="match status" value="1"/>
</dbReference>
<evidence type="ECO:0000256" key="3">
    <source>
        <dbReference type="ARBA" id="ARBA00022989"/>
    </source>
</evidence>